<reference evidence="1" key="1">
    <citation type="submission" date="2021-05" db="EMBL/GenBank/DDBJ databases">
        <authorList>
            <person name="Bouras G."/>
            <person name="Camens S."/>
            <person name="Liu S."/>
        </authorList>
    </citation>
    <scope>NUCLEOTIDE SEQUENCE</scope>
</reference>
<protein>
    <submittedName>
        <fullName evidence="1">Uncharacterized protein</fullName>
    </submittedName>
</protein>
<dbReference type="Proteomes" id="UP000826184">
    <property type="component" value="Segment"/>
</dbReference>
<gene>
    <name evidence="1" type="ORF">IFMHCENF_00001</name>
</gene>
<accession>A0AC61N936</accession>
<dbReference type="EMBL" id="MZ285879">
    <property type="protein sequence ID" value="QYC52257.1"/>
    <property type="molecule type" value="Genomic_DNA"/>
</dbReference>
<sequence>MQPAESLVARQGAVFEQRGSDLARAVADARGIDHQREGVAGAQRLVAQVGVVHGQAANALYHGIGDHCTIGIQHAQRAGDAITRRSRFNHQHPGAQLVGHLVAGVCLVRQEVPRTVNCLVGSHRGVGMQHQQAEQHRLADPGGSLADRGQADPGRVADYRRVVGIVAVVTH</sequence>
<organism evidence="1 2">
    <name type="scientific">Pseudomonas phage PA8</name>
    <dbReference type="NCBI Taxonomy" id="2860997"/>
    <lineage>
        <taxon>Viruses</taxon>
        <taxon>Duplodnaviria</taxon>
        <taxon>Heunggongvirae</taxon>
        <taxon>Uroviricota</taxon>
        <taxon>Caudoviricetes</taxon>
        <taxon>Hollowayvirus</taxon>
        <taxon>Hollowayvirus PA8</taxon>
    </lineage>
</organism>
<keyword evidence="2" id="KW-1185">Reference proteome</keyword>
<evidence type="ECO:0000313" key="2">
    <source>
        <dbReference type="Proteomes" id="UP000826184"/>
    </source>
</evidence>
<name>A0AC61N936_9CAUD</name>
<evidence type="ECO:0000313" key="1">
    <source>
        <dbReference type="EMBL" id="QYC52257.1"/>
    </source>
</evidence>
<proteinExistence type="predicted"/>